<proteinExistence type="predicted"/>
<gene>
    <name evidence="2" type="ORF">C7K55_03375</name>
</gene>
<keyword evidence="1" id="KW-1133">Transmembrane helix</keyword>
<dbReference type="PANTHER" id="PTHR35550:SF2">
    <property type="entry name" value="OS05G0401200 PROTEIN"/>
    <property type="match status" value="1"/>
</dbReference>
<keyword evidence="3" id="KW-1185">Reference proteome</keyword>
<evidence type="ECO:0000256" key="1">
    <source>
        <dbReference type="SAM" id="Phobius"/>
    </source>
</evidence>
<protein>
    <submittedName>
        <fullName evidence="2">DUF3119 domain-containing protein</fullName>
    </submittedName>
</protein>
<reference evidence="2 3" key="1">
    <citation type="journal article" date="2018" name="Environ. Microbiol.">
        <title>Ecological and genomic features of two widespread freshwater picocyanobacteria.</title>
        <authorList>
            <person name="Cabello-Yeves P.J."/>
            <person name="Picazo A."/>
            <person name="Camacho A."/>
            <person name="Callieri C."/>
            <person name="Rosselli R."/>
            <person name="Roda-Garcia J.J."/>
            <person name="Coutinho F.H."/>
            <person name="Rodriguez-Valera F."/>
        </authorList>
    </citation>
    <scope>NUCLEOTIDE SEQUENCE [LARGE SCALE GENOMIC DNA]</scope>
    <source>
        <strain evidence="2 3">Tous</strain>
    </source>
</reference>
<dbReference type="InterPro" id="IPR021467">
    <property type="entry name" value="DUF3119"/>
</dbReference>
<dbReference type="AlphaFoldDB" id="A0A2P7MZ51"/>
<dbReference type="PANTHER" id="PTHR35550">
    <property type="match status" value="1"/>
</dbReference>
<feature type="transmembrane region" description="Helical" evidence="1">
    <location>
        <begin position="41"/>
        <end position="61"/>
    </location>
</feature>
<comment type="caution">
    <text evidence="2">The sequence shown here is derived from an EMBL/GenBank/DDBJ whole genome shotgun (WGS) entry which is preliminary data.</text>
</comment>
<dbReference type="EMBL" id="PXXO01000003">
    <property type="protein sequence ID" value="PSJ06508.1"/>
    <property type="molecule type" value="Genomic_DNA"/>
</dbReference>
<feature type="transmembrane region" description="Helical" evidence="1">
    <location>
        <begin position="16"/>
        <end position="34"/>
    </location>
</feature>
<accession>A0A2P7MZ51</accession>
<dbReference type="OrthoDB" id="513456at2"/>
<name>A0A2P7MZ51_9CYAN</name>
<keyword evidence="1" id="KW-0472">Membrane</keyword>
<evidence type="ECO:0000313" key="3">
    <source>
        <dbReference type="Proteomes" id="UP000243002"/>
    </source>
</evidence>
<evidence type="ECO:0000313" key="2">
    <source>
        <dbReference type="EMBL" id="PSJ06508.1"/>
    </source>
</evidence>
<organism evidence="2 3">
    <name type="scientific">Cyanobium usitatum str. Tous</name>
    <dbReference type="NCBI Taxonomy" id="2116684"/>
    <lineage>
        <taxon>Bacteria</taxon>
        <taxon>Bacillati</taxon>
        <taxon>Cyanobacteriota</taxon>
        <taxon>Cyanophyceae</taxon>
        <taxon>Synechococcales</taxon>
        <taxon>Prochlorococcaceae</taxon>
        <taxon>Cyanobium</taxon>
    </lineage>
</organism>
<sequence>MTSPAPGTSGVVLDPAYGVSLGVIGLGLAALALLPLWAGAIWLSLVVAVFGLFLLLQTRLLRLEFGGDALLVWRQQTLLRRFPYQEWLSWTIFWPGLPVLFYFREQASIHFLPVLFDATSLRQQLEQHLSQLPPAAPPDSPSDV</sequence>
<dbReference type="Pfam" id="PF11317">
    <property type="entry name" value="DUF3119"/>
    <property type="match status" value="1"/>
</dbReference>
<dbReference type="Proteomes" id="UP000243002">
    <property type="component" value="Unassembled WGS sequence"/>
</dbReference>
<dbReference type="RefSeq" id="WP_106502015.1">
    <property type="nucleotide sequence ID" value="NZ_PXXO01000003.1"/>
</dbReference>
<keyword evidence="1" id="KW-0812">Transmembrane</keyword>